<organism evidence="1 2">
    <name type="scientific">Trichonephila clavipes</name>
    <name type="common">Golden silk orbweaver</name>
    <name type="synonym">Nephila clavipes</name>
    <dbReference type="NCBI Taxonomy" id="2585209"/>
    <lineage>
        <taxon>Eukaryota</taxon>
        <taxon>Metazoa</taxon>
        <taxon>Ecdysozoa</taxon>
        <taxon>Arthropoda</taxon>
        <taxon>Chelicerata</taxon>
        <taxon>Arachnida</taxon>
        <taxon>Araneae</taxon>
        <taxon>Araneomorphae</taxon>
        <taxon>Entelegynae</taxon>
        <taxon>Araneoidea</taxon>
        <taxon>Nephilidae</taxon>
        <taxon>Trichonephila</taxon>
    </lineage>
</organism>
<dbReference type="AlphaFoldDB" id="A0A8X6SFS4"/>
<proteinExistence type="predicted"/>
<reference evidence="1" key="1">
    <citation type="submission" date="2020-08" db="EMBL/GenBank/DDBJ databases">
        <title>Multicomponent nature underlies the extraordinary mechanical properties of spider dragline silk.</title>
        <authorList>
            <person name="Kono N."/>
            <person name="Nakamura H."/>
            <person name="Mori M."/>
            <person name="Yoshida Y."/>
            <person name="Ohtoshi R."/>
            <person name="Malay A.D."/>
            <person name="Moran D.A.P."/>
            <person name="Tomita M."/>
            <person name="Numata K."/>
            <person name="Arakawa K."/>
        </authorList>
    </citation>
    <scope>NUCLEOTIDE SEQUENCE</scope>
</reference>
<sequence>MTVYGDGGDDGDDDASDLLQQYLLNGQQICPLSLPCLKVKKIFISVYEIENARYLFTFDDNVYIRDRDRMFSVAQNSGTVFIRYKVWVQRRMAVLSSAVASENDVQLRVIG</sequence>
<protein>
    <submittedName>
        <fullName evidence="1">Uncharacterized protein</fullName>
    </submittedName>
</protein>
<dbReference type="EMBL" id="BMAU01021276">
    <property type="protein sequence ID" value="GFY07596.1"/>
    <property type="molecule type" value="Genomic_DNA"/>
</dbReference>
<keyword evidence="2" id="KW-1185">Reference proteome</keyword>
<comment type="caution">
    <text evidence="1">The sequence shown here is derived from an EMBL/GenBank/DDBJ whole genome shotgun (WGS) entry which is preliminary data.</text>
</comment>
<gene>
    <name evidence="1" type="ORF">TNCV_4094661</name>
</gene>
<name>A0A8X6SFS4_TRICX</name>
<evidence type="ECO:0000313" key="1">
    <source>
        <dbReference type="EMBL" id="GFY07596.1"/>
    </source>
</evidence>
<evidence type="ECO:0000313" key="2">
    <source>
        <dbReference type="Proteomes" id="UP000887159"/>
    </source>
</evidence>
<accession>A0A8X6SFS4</accession>
<dbReference type="Proteomes" id="UP000887159">
    <property type="component" value="Unassembled WGS sequence"/>
</dbReference>